<comment type="similarity">
    <text evidence="1 3">Belongs to the gamma-glutamylcyclotransferase family.</text>
</comment>
<dbReference type="PANTHER" id="PTHR12510">
    <property type="entry name" value="TROPONIN C-AKIN-1 PROTEIN"/>
    <property type="match status" value="1"/>
</dbReference>
<reference evidence="5" key="1">
    <citation type="submission" date="2021-01" db="EMBL/GenBank/DDBJ databases">
        <authorList>
            <person name="Corre E."/>
            <person name="Pelletier E."/>
            <person name="Niang G."/>
            <person name="Scheremetjew M."/>
            <person name="Finn R."/>
            <person name="Kale V."/>
            <person name="Holt S."/>
            <person name="Cochrane G."/>
            <person name="Meng A."/>
            <person name="Brown T."/>
            <person name="Cohen L."/>
        </authorList>
    </citation>
    <scope>NUCLEOTIDE SEQUENCE</scope>
    <source>
        <strain evidence="5">Grappler Inlet BC</strain>
    </source>
</reference>
<name>A0A7S2VTT7_9APIC</name>
<dbReference type="AlphaFoldDB" id="A0A7S2VTT7"/>
<evidence type="ECO:0000256" key="1">
    <source>
        <dbReference type="ARBA" id="ARBA00008861"/>
    </source>
</evidence>
<dbReference type="InterPro" id="IPR039126">
    <property type="entry name" value="GGACT"/>
</dbReference>
<dbReference type="InterPro" id="IPR013024">
    <property type="entry name" value="GGCT-like"/>
</dbReference>
<dbReference type="PANTHER" id="PTHR12510:SF4">
    <property type="entry name" value="GAMMA-GLUTAMYLAMINECYCLOTRANSFERASE"/>
    <property type="match status" value="1"/>
</dbReference>
<proteinExistence type="inferred from homology"/>
<sequence length="212" mass="23988">MTLCEDCEKDRASLGSSRTVDFEKDVLVFSYGTLKRGFCNHFNVHKVGISYWQDAVTTEPHVMFLDSTNRHRPCLVPGEHSGPFSDVSSHVGGELYCVKKSLLGSLDAFERVPMHYMRMTIGVLGCSDKKRHNCEVYFTKLSVAQSKLLENGHFQTMDFYSLDVHLMSYCPRSGNVKGQIEITDSRCSLEAEDTSRGEDETRVEMEQMFGAM</sequence>
<accession>A0A7S2VTT7</accession>
<dbReference type="SUPFAM" id="SSF110857">
    <property type="entry name" value="Gamma-glutamyl cyclotransferase-like"/>
    <property type="match status" value="1"/>
</dbReference>
<dbReference type="Pfam" id="PF06094">
    <property type="entry name" value="GGACT"/>
    <property type="match status" value="1"/>
</dbReference>
<dbReference type="InterPro" id="IPR009288">
    <property type="entry name" value="AIG2-like_dom"/>
</dbReference>
<dbReference type="InterPro" id="IPR036568">
    <property type="entry name" value="GGCT-like_sf"/>
</dbReference>
<dbReference type="EMBL" id="HBHB01002645">
    <property type="protein sequence ID" value="CAD9649780.1"/>
    <property type="molecule type" value="Transcribed_RNA"/>
</dbReference>
<evidence type="ECO:0000259" key="4">
    <source>
        <dbReference type="Pfam" id="PF06094"/>
    </source>
</evidence>
<evidence type="ECO:0000256" key="2">
    <source>
        <dbReference type="PIRSR" id="PIRSR639126-1"/>
    </source>
</evidence>
<organism evidence="5">
    <name type="scientific">Lankesteria abbotti</name>
    <dbReference type="NCBI Taxonomy" id="340204"/>
    <lineage>
        <taxon>Eukaryota</taxon>
        <taxon>Sar</taxon>
        <taxon>Alveolata</taxon>
        <taxon>Apicomplexa</taxon>
        <taxon>Conoidasida</taxon>
        <taxon>Gregarinasina</taxon>
        <taxon>Eugregarinorida</taxon>
        <taxon>Lecudinidae</taxon>
        <taxon>Lankesteria</taxon>
    </lineage>
</organism>
<dbReference type="Gene3D" id="3.10.490.10">
    <property type="entry name" value="Gamma-glutamyl cyclotransferase-like"/>
    <property type="match status" value="1"/>
</dbReference>
<feature type="active site" description="Proton acceptor" evidence="2">
    <location>
        <position position="110"/>
    </location>
</feature>
<dbReference type="CDD" id="cd06661">
    <property type="entry name" value="GGCT_like"/>
    <property type="match status" value="1"/>
</dbReference>
<evidence type="ECO:0000256" key="3">
    <source>
        <dbReference type="RuleBase" id="RU367036"/>
    </source>
</evidence>
<feature type="domain" description="Gamma-glutamylcyclotransferase AIG2-like" evidence="4">
    <location>
        <begin position="28"/>
        <end position="154"/>
    </location>
</feature>
<gene>
    <name evidence="5" type="ORF">LABB0372_LOCUS1236</name>
</gene>
<dbReference type="GO" id="GO:0061929">
    <property type="term" value="F:gamma-glutamylaminecyclotransferase activity"/>
    <property type="evidence" value="ECO:0007669"/>
    <property type="project" value="InterPro"/>
</dbReference>
<evidence type="ECO:0000313" key="5">
    <source>
        <dbReference type="EMBL" id="CAD9649780.1"/>
    </source>
</evidence>
<dbReference type="GO" id="GO:0005829">
    <property type="term" value="C:cytosol"/>
    <property type="evidence" value="ECO:0007669"/>
    <property type="project" value="TreeGrafter"/>
</dbReference>
<protein>
    <recommendedName>
        <fullName evidence="3">Gamma-glutamylcyclotransferase family protein</fullName>
    </recommendedName>
</protein>